<keyword evidence="1" id="KW-0472">Membrane</keyword>
<reference evidence="2 3" key="1">
    <citation type="submission" date="2024-01" db="EMBL/GenBank/DDBJ databases">
        <title>Genome assemblies of Stephania.</title>
        <authorList>
            <person name="Yang L."/>
        </authorList>
    </citation>
    <scope>NUCLEOTIDE SEQUENCE [LARGE SCALE GENOMIC DNA]</scope>
    <source>
        <strain evidence="2">JXDWG</strain>
        <tissue evidence="2">Leaf</tissue>
    </source>
</reference>
<evidence type="ECO:0000256" key="1">
    <source>
        <dbReference type="SAM" id="Phobius"/>
    </source>
</evidence>
<comment type="caution">
    <text evidence="2">The sequence shown here is derived from an EMBL/GenBank/DDBJ whole genome shotgun (WGS) entry which is preliminary data.</text>
</comment>
<feature type="transmembrane region" description="Helical" evidence="1">
    <location>
        <begin position="7"/>
        <end position="26"/>
    </location>
</feature>
<feature type="transmembrane region" description="Helical" evidence="1">
    <location>
        <begin position="46"/>
        <end position="64"/>
    </location>
</feature>
<keyword evidence="3" id="KW-1185">Reference proteome</keyword>
<sequence>MRRKLHFVSFTLPPIVFFIPSILHLYRLSPRVIALSLSGHEFLSSPSLFFFSFPSLNLSFLFPYRPRLSRGQQ</sequence>
<dbReference type="Proteomes" id="UP001419268">
    <property type="component" value="Unassembled WGS sequence"/>
</dbReference>
<organism evidence="2 3">
    <name type="scientific">Stephania cephalantha</name>
    <dbReference type="NCBI Taxonomy" id="152367"/>
    <lineage>
        <taxon>Eukaryota</taxon>
        <taxon>Viridiplantae</taxon>
        <taxon>Streptophyta</taxon>
        <taxon>Embryophyta</taxon>
        <taxon>Tracheophyta</taxon>
        <taxon>Spermatophyta</taxon>
        <taxon>Magnoliopsida</taxon>
        <taxon>Ranunculales</taxon>
        <taxon>Menispermaceae</taxon>
        <taxon>Menispermoideae</taxon>
        <taxon>Cissampelideae</taxon>
        <taxon>Stephania</taxon>
    </lineage>
</organism>
<protein>
    <submittedName>
        <fullName evidence="2">Uncharacterized protein</fullName>
    </submittedName>
</protein>
<accession>A0AAP0PWA2</accession>
<proteinExistence type="predicted"/>
<evidence type="ECO:0000313" key="2">
    <source>
        <dbReference type="EMBL" id="KAK9158767.1"/>
    </source>
</evidence>
<evidence type="ECO:0000313" key="3">
    <source>
        <dbReference type="Proteomes" id="UP001419268"/>
    </source>
</evidence>
<keyword evidence="1" id="KW-0812">Transmembrane</keyword>
<keyword evidence="1" id="KW-1133">Transmembrane helix</keyword>
<dbReference type="EMBL" id="JBBNAG010000002">
    <property type="protein sequence ID" value="KAK9158767.1"/>
    <property type="molecule type" value="Genomic_DNA"/>
</dbReference>
<dbReference type="AlphaFoldDB" id="A0AAP0PWA2"/>
<name>A0AAP0PWA2_9MAGN</name>
<gene>
    <name evidence="2" type="ORF">Scep_005341</name>
</gene>